<reference evidence="2 3" key="1">
    <citation type="submission" date="2023-09" db="EMBL/GenBank/DDBJ databases">
        <authorList>
            <person name="Rey-Velasco X."/>
        </authorList>
    </citation>
    <scope>NUCLEOTIDE SEQUENCE [LARGE SCALE GENOMIC DNA]</scope>
    <source>
        <strain evidence="2 3">F394</strain>
    </source>
</reference>
<dbReference type="PANTHER" id="PTHR14140">
    <property type="entry name" value="E3 UBIQUITIN-PROTEIN LIGASE UHRF-RELATED"/>
    <property type="match status" value="1"/>
</dbReference>
<dbReference type="Proteomes" id="UP001267426">
    <property type="component" value="Unassembled WGS sequence"/>
</dbReference>
<dbReference type="InterPro" id="IPR003105">
    <property type="entry name" value="SRA_YDG"/>
</dbReference>
<evidence type="ECO:0000313" key="2">
    <source>
        <dbReference type="EMBL" id="MDT0631096.1"/>
    </source>
</evidence>
<organism evidence="2 3">
    <name type="scientific">Rubrivirga litoralis</name>
    <dbReference type="NCBI Taxonomy" id="3075598"/>
    <lineage>
        <taxon>Bacteria</taxon>
        <taxon>Pseudomonadati</taxon>
        <taxon>Rhodothermota</taxon>
        <taxon>Rhodothermia</taxon>
        <taxon>Rhodothermales</taxon>
        <taxon>Rubricoccaceae</taxon>
        <taxon>Rubrivirga</taxon>
    </lineage>
</organism>
<accession>A0ABU3BP70</accession>
<dbReference type="RefSeq" id="WP_311662437.1">
    <property type="nucleotide sequence ID" value="NZ_JAVRHT010000008.1"/>
</dbReference>
<dbReference type="EMBL" id="JAVRHT010000008">
    <property type="protein sequence ID" value="MDT0631096.1"/>
    <property type="molecule type" value="Genomic_DNA"/>
</dbReference>
<protein>
    <submittedName>
        <fullName evidence="2">YDG/SRA domain-containing protein</fullName>
    </submittedName>
</protein>
<gene>
    <name evidence="2" type="ORF">RM540_04975</name>
</gene>
<evidence type="ECO:0000313" key="3">
    <source>
        <dbReference type="Proteomes" id="UP001267426"/>
    </source>
</evidence>
<sequence length="154" mass="16716">MFGHVPGVSIGDLFPDRVALAVAGVHRPRRAGICGRAAEGAESVILNCAFVDDEDRGDIVLYTGSGARHPKTGRQIGDQTLTRSNLALAQSARRGLPVRVSRGAGRRVWDPPAEGYRYDGLYRVTDYHPATGEDGYRIWRFRLEAVAGESRAAP</sequence>
<dbReference type="InterPro" id="IPR045134">
    <property type="entry name" value="UHRF1/2-like"/>
</dbReference>
<dbReference type="InterPro" id="IPR036987">
    <property type="entry name" value="SRA-YDG_sf"/>
</dbReference>
<evidence type="ECO:0000259" key="1">
    <source>
        <dbReference type="PROSITE" id="PS51015"/>
    </source>
</evidence>
<dbReference type="Gene3D" id="2.30.280.10">
    <property type="entry name" value="SRA-YDG"/>
    <property type="match status" value="1"/>
</dbReference>
<dbReference type="InterPro" id="IPR015947">
    <property type="entry name" value="PUA-like_sf"/>
</dbReference>
<comment type="caution">
    <text evidence="2">The sequence shown here is derived from an EMBL/GenBank/DDBJ whole genome shotgun (WGS) entry which is preliminary data.</text>
</comment>
<dbReference type="SMART" id="SM00466">
    <property type="entry name" value="SRA"/>
    <property type="match status" value="1"/>
</dbReference>
<dbReference type="Pfam" id="PF02182">
    <property type="entry name" value="SAD_SRA"/>
    <property type="match status" value="1"/>
</dbReference>
<dbReference type="PROSITE" id="PS51015">
    <property type="entry name" value="YDG"/>
    <property type="match status" value="1"/>
</dbReference>
<dbReference type="SUPFAM" id="SSF88697">
    <property type="entry name" value="PUA domain-like"/>
    <property type="match status" value="1"/>
</dbReference>
<feature type="domain" description="YDG" evidence="1">
    <location>
        <begin position="3"/>
        <end position="145"/>
    </location>
</feature>
<dbReference type="PANTHER" id="PTHR14140:SF27">
    <property type="entry name" value="OS04G0289800 PROTEIN"/>
    <property type="match status" value="1"/>
</dbReference>
<proteinExistence type="predicted"/>
<name>A0ABU3BP70_9BACT</name>
<keyword evidence="3" id="KW-1185">Reference proteome</keyword>